<reference evidence="1 2" key="1">
    <citation type="submission" date="2022-06" db="EMBL/GenBank/DDBJ databases">
        <title>Halomicroarcula sp. a new haloarchaeum isolate from saline soil.</title>
        <authorList>
            <person name="Strakova D."/>
            <person name="Galisteo C."/>
            <person name="Sanchez-Porro C."/>
            <person name="Ventosa A."/>
        </authorList>
    </citation>
    <scope>NUCLEOTIDE SEQUENCE [LARGE SCALE GENOMIC DNA]</scope>
    <source>
        <strain evidence="1 2">S3CR25-11</strain>
    </source>
</reference>
<dbReference type="SUPFAM" id="SSF47954">
    <property type="entry name" value="Cyclin-like"/>
    <property type="match status" value="1"/>
</dbReference>
<keyword evidence="2" id="KW-1185">Reference proteome</keyword>
<gene>
    <name evidence="1" type="ORF">NDI86_17270</name>
</gene>
<evidence type="ECO:0000313" key="1">
    <source>
        <dbReference type="EMBL" id="MDS0283869.1"/>
    </source>
</evidence>
<name>A0ABU2FSY0_9EURY</name>
<evidence type="ECO:0000313" key="2">
    <source>
        <dbReference type="Proteomes" id="UP001268864"/>
    </source>
</evidence>
<proteinExistence type="predicted"/>
<comment type="caution">
    <text evidence="1">The sequence shown here is derived from an EMBL/GenBank/DDBJ whole genome shotgun (WGS) entry which is preliminary data.</text>
</comment>
<protein>
    <submittedName>
        <fullName evidence="1">Uncharacterized protein</fullName>
    </submittedName>
</protein>
<dbReference type="Proteomes" id="UP001268864">
    <property type="component" value="Unassembled WGS sequence"/>
</dbReference>
<accession>A0ABU2FSY0</accession>
<organism evidence="1 2">
    <name type="scientific">Haloarcula onubensis</name>
    <dbReference type="NCBI Taxonomy" id="2950539"/>
    <lineage>
        <taxon>Archaea</taxon>
        <taxon>Methanobacteriati</taxon>
        <taxon>Methanobacteriota</taxon>
        <taxon>Stenosarchaea group</taxon>
        <taxon>Halobacteria</taxon>
        <taxon>Halobacteriales</taxon>
        <taxon>Haloarculaceae</taxon>
        <taxon>Haloarcula</taxon>
    </lineage>
</organism>
<sequence length="85" mass="9097">MEAIAAASVYGACRCNVLSWLVDDSIEMACVAESRVTNAYKTLNGEFGLPAEPISLACSCRDSPRISSVRTKSVSGLEPSRRRAT</sequence>
<dbReference type="EMBL" id="JAMQOS010000006">
    <property type="protein sequence ID" value="MDS0283869.1"/>
    <property type="molecule type" value="Genomic_DNA"/>
</dbReference>
<dbReference type="InterPro" id="IPR036915">
    <property type="entry name" value="Cyclin-like_sf"/>
</dbReference>